<name>A0ABV6UIS4_9ACTN</name>
<dbReference type="PANTHER" id="PTHR48081">
    <property type="entry name" value="AB HYDROLASE SUPERFAMILY PROTEIN C4A8.06C"/>
    <property type="match status" value="1"/>
</dbReference>
<comment type="caution">
    <text evidence="3">The sequence shown here is derived from an EMBL/GenBank/DDBJ whole genome shotgun (WGS) entry which is preliminary data.</text>
</comment>
<reference evidence="3 4" key="1">
    <citation type="submission" date="2024-09" db="EMBL/GenBank/DDBJ databases">
        <authorList>
            <person name="Lee S.D."/>
        </authorList>
    </citation>
    <scope>NUCLEOTIDE SEQUENCE [LARGE SCALE GENOMIC DNA]</scope>
    <source>
        <strain evidence="3 4">N1-5</strain>
    </source>
</reference>
<evidence type="ECO:0000313" key="4">
    <source>
        <dbReference type="Proteomes" id="UP001592528"/>
    </source>
</evidence>
<dbReference type="PANTHER" id="PTHR48081:SF8">
    <property type="entry name" value="ALPHA_BETA HYDROLASE FOLD-3 DOMAIN-CONTAINING PROTEIN-RELATED"/>
    <property type="match status" value="1"/>
</dbReference>
<organism evidence="3 4">
    <name type="scientific">Streptacidiphilus cavernicola</name>
    <dbReference type="NCBI Taxonomy" id="3342716"/>
    <lineage>
        <taxon>Bacteria</taxon>
        <taxon>Bacillati</taxon>
        <taxon>Actinomycetota</taxon>
        <taxon>Actinomycetes</taxon>
        <taxon>Kitasatosporales</taxon>
        <taxon>Streptomycetaceae</taxon>
        <taxon>Streptacidiphilus</taxon>
    </lineage>
</organism>
<dbReference type="InterPro" id="IPR029058">
    <property type="entry name" value="AB_hydrolase_fold"/>
</dbReference>
<gene>
    <name evidence="3" type="ORF">ACEZDJ_08625</name>
</gene>
<dbReference type="Proteomes" id="UP001592528">
    <property type="component" value="Unassembled WGS sequence"/>
</dbReference>
<keyword evidence="4" id="KW-1185">Reference proteome</keyword>
<sequence>MRSEPRVETGSVGVVVRPPNPTGGVVLYLPGDRRLSGAPESAPGLAERLALRTGAVVVAPRHRTAFPAALEDVHSAYDYCRSQGPVAVVGERQGAGLAAALLLRLRDLGEPAPRCGVLVSALLDLTMQAPSLQLNATADPTFDVAELGRWAERYAAGTAPTNPLLSPLLANLHGLPPIQLLVAGTDPLLDDSVEFANRAARSGVTVDLHVRADAASLRAEVLTAMAGFIQRWSPRALTPEARTAYPA</sequence>
<feature type="domain" description="Alpha/beta hydrolase fold-3" evidence="2">
    <location>
        <begin position="35"/>
        <end position="210"/>
    </location>
</feature>
<protein>
    <submittedName>
        <fullName evidence="3">Alpha/beta hydrolase fold domain-containing protein</fullName>
    </submittedName>
</protein>
<dbReference type="InterPro" id="IPR013094">
    <property type="entry name" value="AB_hydrolase_3"/>
</dbReference>
<evidence type="ECO:0000259" key="2">
    <source>
        <dbReference type="Pfam" id="PF07859"/>
    </source>
</evidence>
<dbReference type="RefSeq" id="WP_051726068.1">
    <property type="nucleotide sequence ID" value="NZ_JBHEZZ010000004.1"/>
</dbReference>
<dbReference type="InterPro" id="IPR050300">
    <property type="entry name" value="GDXG_lipolytic_enzyme"/>
</dbReference>
<evidence type="ECO:0000256" key="1">
    <source>
        <dbReference type="ARBA" id="ARBA00022801"/>
    </source>
</evidence>
<proteinExistence type="predicted"/>
<dbReference type="Pfam" id="PF07859">
    <property type="entry name" value="Abhydrolase_3"/>
    <property type="match status" value="1"/>
</dbReference>
<keyword evidence="1 3" id="KW-0378">Hydrolase</keyword>
<dbReference type="EMBL" id="JBHEZZ010000004">
    <property type="protein sequence ID" value="MFC1401349.1"/>
    <property type="molecule type" value="Genomic_DNA"/>
</dbReference>
<dbReference type="SUPFAM" id="SSF53474">
    <property type="entry name" value="alpha/beta-Hydrolases"/>
    <property type="match status" value="1"/>
</dbReference>
<dbReference type="GO" id="GO:0016787">
    <property type="term" value="F:hydrolase activity"/>
    <property type="evidence" value="ECO:0007669"/>
    <property type="project" value="UniProtKB-KW"/>
</dbReference>
<evidence type="ECO:0000313" key="3">
    <source>
        <dbReference type="EMBL" id="MFC1401349.1"/>
    </source>
</evidence>
<accession>A0ABV6UIS4</accession>
<dbReference type="Gene3D" id="3.40.50.1820">
    <property type="entry name" value="alpha/beta hydrolase"/>
    <property type="match status" value="1"/>
</dbReference>